<dbReference type="Proteomes" id="UP000182715">
    <property type="component" value="Unassembled WGS sequence"/>
</dbReference>
<dbReference type="AlphaFoldDB" id="A0A0H5QDB7"/>
<keyword evidence="3 6" id="KW-0540">Nuclease</keyword>
<keyword evidence="4 6" id="KW-0378">Hydrolase</keyword>
<dbReference type="EC" id="3.1.11.6" evidence="6"/>
<evidence type="ECO:0000256" key="1">
    <source>
        <dbReference type="ARBA" id="ARBA00009998"/>
    </source>
</evidence>
<dbReference type="PANTHER" id="PTHR34137:SF1">
    <property type="entry name" value="EXODEOXYRIBONUCLEASE 7 SMALL SUBUNIT"/>
    <property type="match status" value="1"/>
</dbReference>
<keyword evidence="2 6" id="KW-0963">Cytoplasm</keyword>
<keyword evidence="5 6" id="KW-0269">Exonuclease</keyword>
<organism evidence="7 8">
    <name type="scientific">Neisseria meningitidis serogroup B</name>
    <dbReference type="NCBI Taxonomy" id="491"/>
    <lineage>
        <taxon>Bacteria</taxon>
        <taxon>Pseudomonadati</taxon>
        <taxon>Pseudomonadota</taxon>
        <taxon>Betaproteobacteria</taxon>
        <taxon>Neisseriales</taxon>
        <taxon>Neisseriaceae</taxon>
        <taxon>Neisseria</taxon>
    </lineage>
</organism>
<dbReference type="SUPFAM" id="SSF116842">
    <property type="entry name" value="XseB-like"/>
    <property type="match status" value="1"/>
</dbReference>
<sequence>MPSEILLFQTASGFQKCYNPLFTGTSEAMKKNAPKSFEEALSRLESLTQSMQGEMPLEDALAAYQEGNELVRYCQTKLAQVEQKLQVLDADGPKELNLESDE</sequence>
<dbReference type="InterPro" id="IPR037004">
    <property type="entry name" value="Exonuc_VII_ssu_sf"/>
</dbReference>
<protein>
    <recommendedName>
        <fullName evidence="6">Exodeoxyribonuclease 7 small subunit</fullName>
        <ecNumber evidence="6">3.1.11.6</ecNumber>
    </recommendedName>
    <alternativeName>
        <fullName evidence="6">Exodeoxyribonuclease VII small subunit</fullName>
        <shortName evidence="6">Exonuclease VII small subunit</shortName>
    </alternativeName>
</protein>
<gene>
    <name evidence="6" type="primary">xseB</name>
</gene>
<dbReference type="FunFam" id="1.10.287.1040:FF:000012">
    <property type="entry name" value="Exodeoxyribonuclease 7 small subunit"/>
    <property type="match status" value="1"/>
</dbReference>
<evidence type="ECO:0000256" key="6">
    <source>
        <dbReference type="HAMAP-Rule" id="MF_00337"/>
    </source>
</evidence>
<accession>A0A0H5QDB7</accession>
<comment type="subunit">
    <text evidence="6">Heterooligomer composed of large and small subunits.</text>
</comment>
<evidence type="ECO:0000256" key="5">
    <source>
        <dbReference type="ARBA" id="ARBA00022839"/>
    </source>
</evidence>
<dbReference type="PANTHER" id="PTHR34137">
    <property type="entry name" value="EXODEOXYRIBONUCLEASE 7 SMALL SUBUNIT"/>
    <property type="match status" value="1"/>
</dbReference>
<reference evidence="7 8" key="1">
    <citation type="submission" date="2014-11" db="EMBL/GenBank/DDBJ databases">
        <authorList>
            <person name="Diene M.Seydina."/>
        </authorList>
    </citation>
    <scope>NUCLEOTIDE SEQUENCE [LARGE SCALE GENOMIC DNA]</scope>
    <source>
        <strain evidence="7 8">Neisseria meningitidis CHUV</strain>
    </source>
</reference>
<comment type="catalytic activity">
    <reaction evidence="6">
        <text>Exonucleolytic cleavage in either 5'- to 3'- or 3'- to 5'-direction to yield nucleoside 5'-phosphates.</text>
        <dbReference type="EC" id="3.1.11.6"/>
    </reaction>
</comment>
<dbReference type="InterPro" id="IPR003761">
    <property type="entry name" value="Exonuc_VII_S"/>
</dbReference>
<dbReference type="GO" id="GO:0009318">
    <property type="term" value="C:exodeoxyribonuclease VII complex"/>
    <property type="evidence" value="ECO:0007669"/>
    <property type="project" value="UniProtKB-UniRule"/>
</dbReference>
<dbReference type="NCBIfam" id="NF002141">
    <property type="entry name" value="PRK00977.1-5"/>
    <property type="match status" value="1"/>
</dbReference>
<comment type="similarity">
    <text evidence="1 6">Belongs to the XseB family.</text>
</comment>
<evidence type="ECO:0000256" key="2">
    <source>
        <dbReference type="ARBA" id="ARBA00022490"/>
    </source>
</evidence>
<comment type="subcellular location">
    <subcellularLocation>
        <location evidence="6">Cytoplasm</location>
    </subcellularLocation>
</comment>
<proteinExistence type="inferred from homology"/>
<dbReference type="Gene3D" id="1.10.287.1040">
    <property type="entry name" value="Exonuclease VII, small subunit"/>
    <property type="match status" value="1"/>
</dbReference>
<dbReference type="HAMAP" id="MF_00337">
    <property type="entry name" value="Exonuc_7_S"/>
    <property type="match status" value="1"/>
</dbReference>
<evidence type="ECO:0000313" key="7">
    <source>
        <dbReference type="EMBL" id="CRY99997.1"/>
    </source>
</evidence>
<evidence type="ECO:0000313" key="8">
    <source>
        <dbReference type="Proteomes" id="UP000182715"/>
    </source>
</evidence>
<evidence type="ECO:0000256" key="3">
    <source>
        <dbReference type="ARBA" id="ARBA00022722"/>
    </source>
</evidence>
<dbReference type="Pfam" id="PF02609">
    <property type="entry name" value="Exonuc_VII_S"/>
    <property type="match status" value="1"/>
</dbReference>
<dbReference type="GO" id="GO:0006308">
    <property type="term" value="P:DNA catabolic process"/>
    <property type="evidence" value="ECO:0007669"/>
    <property type="project" value="UniProtKB-UniRule"/>
</dbReference>
<dbReference type="EMBL" id="CVTF01000114">
    <property type="protein sequence ID" value="CRY99997.1"/>
    <property type="molecule type" value="Genomic_DNA"/>
</dbReference>
<evidence type="ECO:0000256" key="4">
    <source>
        <dbReference type="ARBA" id="ARBA00022801"/>
    </source>
</evidence>
<name>A0A0H5QDB7_NEIMI</name>
<comment type="function">
    <text evidence="6">Bidirectionally degrades single-stranded DNA into large acid-insoluble oligonucleotides, which are then degraded further into small acid-soluble oligonucleotides.</text>
</comment>
<dbReference type="GO" id="GO:0008855">
    <property type="term" value="F:exodeoxyribonuclease VII activity"/>
    <property type="evidence" value="ECO:0007669"/>
    <property type="project" value="UniProtKB-UniRule"/>
</dbReference>
<dbReference type="NCBIfam" id="TIGR01280">
    <property type="entry name" value="xseB"/>
    <property type="match status" value="1"/>
</dbReference>
<dbReference type="GO" id="GO:0005829">
    <property type="term" value="C:cytosol"/>
    <property type="evidence" value="ECO:0007669"/>
    <property type="project" value="TreeGrafter"/>
</dbReference>